<evidence type="ECO:0000313" key="4">
    <source>
        <dbReference type="EMBL" id="EFB2194893.1"/>
    </source>
</evidence>
<geneLocation type="plasmid" evidence="2">
    <name>unnamed3</name>
</geneLocation>
<dbReference type="Proteomes" id="UP000533284">
    <property type="component" value="Unassembled WGS sequence"/>
</dbReference>
<evidence type="ECO:0000313" key="8">
    <source>
        <dbReference type="Proteomes" id="UP000533284"/>
    </source>
</evidence>
<dbReference type="Proteomes" id="UP000256244">
    <property type="component" value="Plasmid unnamed3"/>
</dbReference>
<evidence type="ECO:0000313" key="7">
    <source>
        <dbReference type="Proteomes" id="UP000519859"/>
    </source>
</evidence>
<dbReference type="EMBL" id="CP024144">
    <property type="protein sequence ID" value="AUK04155.1"/>
    <property type="molecule type" value="Genomic_DNA"/>
</dbReference>
<geneLocation type="plasmid" evidence="1">
    <name>p14EC029c</name>
</geneLocation>
<evidence type="ECO:0000313" key="2">
    <source>
        <dbReference type="EMBL" id="AXO10553.1"/>
    </source>
</evidence>
<keyword evidence="1" id="KW-0614">Plasmid</keyword>
<accession>A0A0E1LGU1</accession>
<sequence length="57" mass="6597">MLPLYICHTSAYTKHMHTPGALNIPDMFHISICSGEKKHENRIDIQKWQQPRHPSAS</sequence>
<organism evidence="3 8">
    <name type="scientific">Escherichia coli</name>
    <dbReference type="NCBI Taxonomy" id="562"/>
    <lineage>
        <taxon>Bacteria</taxon>
        <taxon>Pseudomonadati</taxon>
        <taxon>Pseudomonadota</taxon>
        <taxon>Gammaproteobacteria</taxon>
        <taxon>Enterobacterales</taxon>
        <taxon>Enterobacteriaceae</taxon>
        <taxon>Escherichia</taxon>
    </lineage>
</organism>
<dbReference type="EMBL" id="CP031549">
    <property type="protein sequence ID" value="AXO10553.1"/>
    <property type="molecule type" value="Genomic_DNA"/>
</dbReference>
<reference evidence="3 8" key="4">
    <citation type="submission" date="2019-06" db="EMBL/GenBank/DDBJ databases">
        <authorList>
            <consortium name="GenomeTrakr network: Whole genome sequencing for foodborne pathogen traceback"/>
        </authorList>
    </citation>
    <scope>NUCLEOTIDE SEQUENCE [LARGE SCALE GENOMIC DNA]</scope>
    <source>
        <strain evidence="3 8">PSU-1847</strain>
    </source>
</reference>
<reference evidence="4 7" key="3">
    <citation type="submission" date="2019-06" db="EMBL/GenBank/DDBJ databases">
        <authorList>
            <consortium name="NARMS: The National Antimicrobial Resistance Monitoring System"/>
        </authorList>
    </citation>
    <scope>NUCLEOTIDE SEQUENCE [LARGE SCALE GENOMIC DNA]</scope>
    <source>
        <strain evidence="4 7">FSIS11921886</strain>
    </source>
</reference>
<protein>
    <submittedName>
        <fullName evidence="3">Toxin-antitoxin system, antitoxin component, AbrB family protein</fullName>
    </submittedName>
</protein>
<dbReference type="EMBL" id="AASDBN010000037">
    <property type="protein sequence ID" value="EFB1699179.1"/>
    <property type="molecule type" value="Genomic_DNA"/>
</dbReference>
<evidence type="ECO:0000313" key="3">
    <source>
        <dbReference type="EMBL" id="EFB1699179.1"/>
    </source>
</evidence>
<evidence type="ECO:0000313" key="1">
    <source>
        <dbReference type="EMBL" id="AUK04155.1"/>
    </source>
</evidence>
<dbReference type="EMBL" id="AASDFP010000071">
    <property type="protein sequence ID" value="EFB2194893.1"/>
    <property type="molecule type" value="Genomic_DNA"/>
</dbReference>
<gene>
    <name evidence="1" type="ORF">CR538_27915</name>
    <name evidence="2" type="ORF">DS732_30410</name>
    <name evidence="4" type="ORF">FIJ20_22285</name>
    <name evidence="3" type="ORF">FJQ40_17465</name>
</gene>
<name>A0A0E1LGU1_ECOLX</name>
<dbReference type="Proteomes" id="UP000519859">
    <property type="component" value="Unassembled WGS sequence"/>
</dbReference>
<dbReference type="Proteomes" id="UP000234238">
    <property type="component" value="Plasmid p14EC029c"/>
</dbReference>
<evidence type="ECO:0000313" key="5">
    <source>
        <dbReference type="Proteomes" id="UP000234238"/>
    </source>
</evidence>
<evidence type="ECO:0000313" key="6">
    <source>
        <dbReference type="Proteomes" id="UP000256244"/>
    </source>
</evidence>
<geneLocation type="plasmid" evidence="5">
    <name>p14ec029c</name>
</geneLocation>
<proteinExistence type="predicted"/>
<dbReference type="AlphaFoldDB" id="A0A0E1LGU1"/>
<reference evidence="2 6" key="2">
    <citation type="submission" date="2018-08" db="EMBL/GenBank/DDBJ databases">
        <title>Complete genome sequencing and genomic characterization of five Escherichia coli strains co-producing MCR-1 and ESBLs from different origins in China.</title>
        <authorList>
            <person name="Bai L."/>
        </authorList>
    </citation>
    <scope>NUCLEOTIDE SEQUENCE [LARGE SCALE GENOMIC DNA]</scope>
    <source>
        <strain evidence="2">Cq9</strain>
        <strain evidence="6">cq9</strain>
        <plasmid evidence="6">Plasmid unnamed3</plasmid>
        <plasmid evidence="2">unnamed3</plasmid>
    </source>
</reference>
<reference evidence="1 5" key="1">
    <citation type="submission" date="2017-10" db="EMBL/GenBank/DDBJ databases">
        <title>mcr-1 positive E.coli isolates in China.</title>
        <authorList>
            <person name="Li B."/>
            <person name="Wang X."/>
        </authorList>
    </citation>
    <scope>NUCLEOTIDE SEQUENCE [LARGE SCALE GENOMIC DNA]</scope>
    <source>
        <strain evidence="1 5">14EC029</strain>
        <plasmid evidence="5">p14ec029c</plasmid>
        <plasmid evidence="1">p14EC029c</plasmid>
    </source>
</reference>